<evidence type="ECO:0000313" key="2">
    <source>
        <dbReference type="EMBL" id="WVZ75540.1"/>
    </source>
</evidence>
<sequence length="377" mass="42088">MVVKNKARLVAQGFCQKEGIDYEETFVPVARLEAIRILLAFAASKGFKLQQMDVKSALLNGFIEEEVYVRQPPGFESAKFPDQVYKLRKALYGLKQAPRAWYARLKSFLLKSGFGMGSVDKTLFLLSHGGDTLIMSREFEMSLMGELQFFLGLQIKQGPEGTFVHQAKYTRDILKKFEMGDSKPMTTSMSTNTALDADEDGEAVDQKEFRGMIGSLLYLTATKPDIQFAVCLCACYQASPRTSHHQAVKRIFRYLKFTPELGLWYSSGSSLSLRGFSDADHAGCRIDRKSTFGTCQLLGTSLVSWSSRKQANVSLSTTEVEYIVAASCCSQLLWMKATLSDFGLRFGKIPLLVDSTSAISVAKNPVFHSRTKHIDRN</sequence>
<dbReference type="SUPFAM" id="SSF56672">
    <property type="entry name" value="DNA/RNA polymerases"/>
    <property type="match status" value="1"/>
</dbReference>
<proteinExistence type="predicted"/>
<dbReference type="PANTHER" id="PTHR11439:SF483">
    <property type="entry name" value="PEPTIDE SYNTHASE GLIP-LIKE, PUTATIVE (AFU_ORTHOLOGUE AFUA_3G12920)-RELATED"/>
    <property type="match status" value="1"/>
</dbReference>
<dbReference type="Pfam" id="PF07727">
    <property type="entry name" value="RVT_2"/>
    <property type="match status" value="1"/>
</dbReference>
<keyword evidence="3" id="KW-1185">Reference proteome</keyword>
<feature type="domain" description="Reverse transcriptase Ty1/copia-type" evidence="1">
    <location>
        <begin position="2"/>
        <end position="135"/>
    </location>
</feature>
<dbReference type="Proteomes" id="UP001341281">
    <property type="component" value="Chromosome 05"/>
</dbReference>
<dbReference type="AlphaFoldDB" id="A0AAQ3TKZ6"/>
<dbReference type="InterPro" id="IPR043502">
    <property type="entry name" value="DNA/RNA_pol_sf"/>
</dbReference>
<dbReference type="EMBL" id="CP144749">
    <property type="protein sequence ID" value="WVZ75540.1"/>
    <property type="molecule type" value="Genomic_DNA"/>
</dbReference>
<evidence type="ECO:0000313" key="3">
    <source>
        <dbReference type="Proteomes" id="UP001341281"/>
    </source>
</evidence>
<protein>
    <recommendedName>
        <fullName evidence="1">Reverse transcriptase Ty1/copia-type domain-containing protein</fullName>
    </recommendedName>
</protein>
<evidence type="ECO:0000259" key="1">
    <source>
        <dbReference type="Pfam" id="PF07727"/>
    </source>
</evidence>
<dbReference type="CDD" id="cd09272">
    <property type="entry name" value="RNase_HI_RT_Ty1"/>
    <property type="match status" value="1"/>
</dbReference>
<dbReference type="PANTHER" id="PTHR11439">
    <property type="entry name" value="GAG-POL-RELATED RETROTRANSPOSON"/>
    <property type="match status" value="1"/>
</dbReference>
<gene>
    <name evidence="2" type="ORF">U9M48_023583</name>
</gene>
<name>A0AAQ3TKZ6_PASNO</name>
<dbReference type="InterPro" id="IPR013103">
    <property type="entry name" value="RVT_2"/>
</dbReference>
<accession>A0AAQ3TKZ6</accession>
<organism evidence="2 3">
    <name type="scientific">Paspalum notatum var. saurae</name>
    <dbReference type="NCBI Taxonomy" id="547442"/>
    <lineage>
        <taxon>Eukaryota</taxon>
        <taxon>Viridiplantae</taxon>
        <taxon>Streptophyta</taxon>
        <taxon>Embryophyta</taxon>
        <taxon>Tracheophyta</taxon>
        <taxon>Spermatophyta</taxon>
        <taxon>Magnoliopsida</taxon>
        <taxon>Liliopsida</taxon>
        <taxon>Poales</taxon>
        <taxon>Poaceae</taxon>
        <taxon>PACMAD clade</taxon>
        <taxon>Panicoideae</taxon>
        <taxon>Andropogonodae</taxon>
        <taxon>Paspaleae</taxon>
        <taxon>Paspalinae</taxon>
        <taxon>Paspalum</taxon>
    </lineage>
</organism>
<reference evidence="2 3" key="1">
    <citation type="submission" date="2024-02" db="EMBL/GenBank/DDBJ databases">
        <title>High-quality chromosome-scale genome assembly of Pensacola bahiagrass (Paspalum notatum Flugge var. saurae).</title>
        <authorList>
            <person name="Vega J.M."/>
            <person name="Podio M."/>
            <person name="Orjuela J."/>
            <person name="Siena L.A."/>
            <person name="Pessino S.C."/>
            <person name="Combes M.C."/>
            <person name="Mariac C."/>
            <person name="Albertini E."/>
            <person name="Pupilli F."/>
            <person name="Ortiz J.P.A."/>
            <person name="Leblanc O."/>
        </authorList>
    </citation>
    <scope>NUCLEOTIDE SEQUENCE [LARGE SCALE GENOMIC DNA]</scope>
    <source>
        <strain evidence="2">R1</strain>
        <tissue evidence="2">Leaf</tissue>
    </source>
</reference>